<dbReference type="PROSITE" id="PS50931">
    <property type="entry name" value="HTH_LYSR"/>
    <property type="match status" value="1"/>
</dbReference>
<dbReference type="PRINTS" id="PR00039">
    <property type="entry name" value="HTHLYSR"/>
</dbReference>
<dbReference type="InterPro" id="IPR005119">
    <property type="entry name" value="LysR_subst-bd"/>
</dbReference>
<evidence type="ECO:0000256" key="1">
    <source>
        <dbReference type="ARBA" id="ARBA00009437"/>
    </source>
</evidence>
<keyword evidence="4" id="KW-0804">Transcription</keyword>
<reference evidence="6" key="2">
    <citation type="submission" date="2020-09" db="EMBL/GenBank/DDBJ databases">
        <authorList>
            <person name="Sun Q."/>
            <person name="Zhou Y."/>
        </authorList>
    </citation>
    <scope>NUCLEOTIDE SEQUENCE</scope>
    <source>
        <strain evidence="6">CGMCC 1.15360</strain>
    </source>
</reference>
<dbReference type="AlphaFoldDB" id="A0A916YTP4"/>
<name>A0A916YTP4_9SPHN</name>
<evidence type="ECO:0000313" key="6">
    <source>
        <dbReference type="EMBL" id="GGD60955.1"/>
    </source>
</evidence>
<keyword evidence="3" id="KW-0238">DNA-binding</keyword>
<comment type="similarity">
    <text evidence="1">Belongs to the LysR transcriptional regulatory family.</text>
</comment>
<dbReference type="GO" id="GO:0032993">
    <property type="term" value="C:protein-DNA complex"/>
    <property type="evidence" value="ECO:0007669"/>
    <property type="project" value="TreeGrafter"/>
</dbReference>
<reference evidence="6" key="1">
    <citation type="journal article" date="2014" name="Int. J. Syst. Evol. Microbiol.">
        <title>Complete genome sequence of Corynebacterium casei LMG S-19264T (=DSM 44701T), isolated from a smear-ripened cheese.</title>
        <authorList>
            <consortium name="US DOE Joint Genome Institute (JGI-PGF)"/>
            <person name="Walter F."/>
            <person name="Albersmeier A."/>
            <person name="Kalinowski J."/>
            <person name="Ruckert C."/>
        </authorList>
    </citation>
    <scope>NUCLEOTIDE SEQUENCE</scope>
    <source>
        <strain evidence="6">CGMCC 1.15360</strain>
    </source>
</reference>
<proteinExistence type="inferred from homology"/>
<dbReference type="OrthoDB" id="7158941at2"/>
<sequence length="297" mass="31995">MELRHLRYALAIAEELHFTRAAAKLGIGQPPLSQQIKALEKELGVQLFHRMTRGVELTEAGEAFMPLAQASVAAAEQAAAAAQRAAKGEIGEFAIGFTSSASYNPIVPRIIGRFRELYPELSIRLIEQDTTRLLRAMADGALDIAFLRPALGETDGLIVKRLPDEELLVALPPKHRLAGPETKRVNLVDLAGDPFILYPRSNGRLLYDSMIAACRNAGFSPRISQEAPQMASTVNLVAAGVGVALVPASMNQLHAHGVVYKRIKGDGPKAQLVVAHRRAGPLSPTVRNFMGCVSVGE</sequence>
<evidence type="ECO:0000256" key="2">
    <source>
        <dbReference type="ARBA" id="ARBA00023015"/>
    </source>
</evidence>
<dbReference type="PANTHER" id="PTHR30346">
    <property type="entry name" value="TRANSCRIPTIONAL DUAL REGULATOR HCAR-RELATED"/>
    <property type="match status" value="1"/>
</dbReference>
<dbReference type="GO" id="GO:0003700">
    <property type="term" value="F:DNA-binding transcription factor activity"/>
    <property type="evidence" value="ECO:0007669"/>
    <property type="project" value="InterPro"/>
</dbReference>
<dbReference type="SUPFAM" id="SSF53850">
    <property type="entry name" value="Periplasmic binding protein-like II"/>
    <property type="match status" value="1"/>
</dbReference>
<dbReference type="Pfam" id="PF03466">
    <property type="entry name" value="LysR_substrate"/>
    <property type="match status" value="1"/>
</dbReference>
<gene>
    <name evidence="6" type="ORF">GCM10010990_08100</name>
</gene>
<dbReference type="PANTHER" id="PTHR30346:SF30">
    <property type="entry name" value="SMALL NEUTRAL PROTEASE REGULATORY PROTEIN"/>
    <property type="match status" value="1"/>
</dbReference>
<evidence type="ECO:0000259" key="5">
    <source>
        <dbReference type="PROSITE" id="PS50931"/>
    </source>
</evidence>
<dbReference type="EMBL" id="BMIP01000001">
    <property type="protein sequence ID" value="GGD60955.1"/>
    <property type="molecule type" value="Genomic_DNA"/>
</dbReference>
<dbReference type="Proteomes" id="UP000612349">
    <property type="component" value="Unassembled WGS sequence"/>
</dbReference>
<evidence type="ECO:0000313" key="7">
    <source>
        <dbReference type="Proteomes" id="UP000612349"/>
    </source>
</evidence>
<organism evidence="6 7">
    <name type="scientific">Croceicoccus mobilis</name>
    <dbReference type="NCBI Taxonomy" id="1703339"/>
    <lineage>
        <taxon>Bacteria</taxon>
        <taxon>Pseudomonadati</taxon>
        <taxon>Pseudomonadota</taxon>
        <taxon>Alphaproteobacteria</taxon>
        <taxon>Sphingomonadales</taxon>
        <taxon>Erythrobacteraceae</taxon>
        <taxon>Croceicoccus</taxon>
    </lineage>
</organism>
<keyword evidence="7" id="KW-1185">Reference proteome</keyword>
<dbReference type="RefSeq" id="WP_066773642.1">
    <property type="nucleotide sequence ID" value="NZ_BMIP01000001.1"/>
</dbReference>
<dbReference type="InterPro" id="IPR000847">
    <property type="entry name" value="LysR_HTH_N"/>
</dbReference>
<dbReference type="InterPro" id="IPR037410">
    <property type="entry name" value="BudR_PBP2"/>
</dbReference>
<dbReference type="GO" id="GO:0003677">
    <property type="term" value="F:DNA binding"/>
    <property type="evidence" value="ECO:0007669"/>
    <property type="project" value="UniProtKB-KW"/>
</dbReference>
<dbReference type="InterPro" id="IPR036388">
    <property type="entry name" value="WH-like_DNA-bd_sf"/>
</dbReference>
<dbReference type="Gene3D" id="1.10.10.10">
    <property type="entry name" value="Winged helix-like DNA-binding domain superfamily/Winged helix DNA-binding domain"/>
    <property type="match status" value="1"/>
</dbReference>
<accession>A0A916YTP4</accession>
<dbReference type="CDD" id="cd08451">
    <property type="entry name" value="PBP2_BudR"/>
    <property type="match status" value="1"/>
</dbReference>
<protein>
    <submittedName>
        <fullName evidence="6">LysR family transcriptional regulator</fullName>
    </submittedName>
</protein>
<dbReference type="SUPFAM" id="SSF46785">
    <property type="entry name" value="Winged helix' DNA-binding domain"/>
    <property type="match status" value="1"/>
</dbReference>
<dbReference type="InterPro" id="IPR036390">
    <property type="entry name" value="WH_DNA-bd_sf"/>
</dbReference>
<keyword evidence="2" id="KW-0805">Transcription regulation</keyword>
<dbReference type="Pfam" id="PF00126">
    <property type="entry name" value="HTH_1"/>
    <property type="match status" value="1"/>
</dbReference>
<dbReference type="FunFam" id="1.10.10.10:FF:000001">
    <property type="entry name" value="LysR family transcriptional regulator"/>
    <property type="match status" value="1"/>
</dbReference>
<evidence type="ECO:0000256" key="3">
    <source>
        <dbReference type="ARBA" id="ARBA00023125"/>
    </source>
</evidence>
<feature type="domain" description="HTH lysR-type" evidence="5">
    <location>
        <begin position="1"/>
        <end position="58"/>
    </location>
</feature>
<evidence type="ECO:0000256" key="4">
    <source>
        <dbReference type="ARBA" id="ARBA00023163"/>
    </source>
</evidence>
<dbReference type="Gene3D" id="3.40.190.10">
    <property type="entry name" value="Periplasmic binding protein-like II"/>
    <property type="match status" value="2"/>
</dbReference>
<comment type="caution">
    <text evidence="6">The sequence shown here is derived from an EMBL/GenBank/DDBJ whole genome shotgun (WGS) entry which is preliminary data.</text>
</comment>